<comment type="caution">
    <text evidence="2">The sequence shown here is derived from an EMBL/GenBank/DDBJ whole genome shotgun (WGS) entry which is preliminary data.</text>
</comment>
<feature type="domain" description="Protein kinase" evidence="1">
    <location>
        <begin position="145"/>
        <end position="453"/>
    </location>
</feature>
<dbReference type="Proteomes" id="UP001470230">
    <property type="component" value="Unassembled WGS sequence"/>
</dbReference>
<evidence type="ECO:0000313" key="3">
    <source>
        <dbReference type="Proteomes" id="UP001470230"/>
    </source>
</evidence>
<evidence type="ECO:0000313" key="2">
    <source>
        <dbReference type="EMBL" id="KAK8886998.1"/>
    </source>
</evidence>
<dbReference type="InterPro" id="IPR011009">
    <property type="entry name" value="Kinase-like_dom_sf"/>
</dbReference>
<evidence type="ECO:0000259" key="1">
    <source>
        <dbReference type="PROSITE" id="PS50011"/>
    </source>
</evidence>
<proteinExistence type="predicted"/>
<feature type="domain" description="Protein kinase" evidence="1">
    <location>
        <begin position="610"/>
        <end position="956"/>
    </location>
</feature>
<accession>A0ABR2K855</accession>
<dbReference type="EMBL" id="JAPFFF010000006">
    <property type="protein sequence ID" value="KAK8886998.1"/>
    <property type="molecule type" value="Genomic_DNA"/>
</dbReference>
<protein>
    <recommendedName>
        <fullName evidence="1">Protein kinase domain-containing protein</fullName>
    </recommendedName>
</protein>
<dbReference type="InterPro" id="IPR001245">
    <property type="entry name" value="Ser-Thr/Tyr_kinase_cat_dom"/>
</dbReference>
<dbReference type="InterPro" id="IPR051681">
    <property type="entry name" value="Ser/Thr_Kinases-Pseudokinases"/>
</dbReference>
<reference evidence="2 3" key="1">
    <citation type="submission" date="2024-04" db="EMBL/GenBank/DDBJ databases">
        <title>Tritrichomonas musculus Genome.</title>
        <authorList>
            <person name="Alves-Ferreira E."/>
            <person name="Grigg M."/>
            <person name="Lorenzi H."/>
            <person name="Galac M."/>
        </authorList>
    </citation>
    <scope>NUCLEOTIDE SEQUENCE [LARGE SCALE GENOMIC DNA]</scope>
    <source>
        <strain evidence="2 3">EAF2021</strain>
    </source>
</reference>
<dbReference type="PROSITE" id="PS50011">
    <property type="entry name" value="PROTEIN_KINASE_DOM"/>
    <property type="match status" value="2"/>
</dbReference>
<dbReference type="SUPFAM" id="SSF56112">
    <property type="entry name" value="Protein kinase-like (PK-like)"/>
    <property type="match status" value="2"/>
</dbReference>
<sequence length="1371" mass="161814">MDTIDTNSIFQKENSAPEHEKWKNLFNLPPDKCQHNCNYFDILKSTLESYKIPSNYGINQPNTLIVESCVKDIVSDQINLIYEKKKYFILIYASRIFLNDILDLSCYNFKLEELHKNEKFYILEKTQFYDHDLCVLCFSDTLHFFKIKKDIPKNYKKIMQKTYSKFVIRVKYIGSHKEEFDEKCSKIIVQPTKTNNKNENDEGENENQRNVVILPYFPIGTFESLIVNNNKDKNPGPSKSIIKLTHVDKFVMIYEIATALKDLHSNDEYHGNLSSQFIFINSSKDAYLELFCNDRSLERDSTKPRGPFYYRSPEILENEPITKADNLEDEEYVKLLQQADIYAFGVLMHEIITETSPERRMGSIQYAELLKILKGVCNIENQKYADNIKNYCDFLFKEGGGNEVFEDNYKDEEGNNFKGMKEIIEKCMKTETTERYSSFEEIIESLKALQIYINNKKEIDFRFDNARDADKYQCTISDLVESYYRGRTASKDIIEQFLAIYQKDLSKKFSIYQQNLSNNDENNYNEDIVKNILDIFPIKTRKYQLSIFFDISYFLLRGEERKISKFACCNVINDSLWFYLFDCTNNQNVKSLIQLFDIILSFYNIEEHKTQIYEESFQSNFTISFIIEEIIQHHKKYYFPFIYRNTLKFICDILIQKHQESKNPDYNLDDENKFIRKLNIFDKHVTSYKLYYDDNMNLYMKKIYNEYNDSISDDQKRREIEIIQKGLSKFIVHAPQEDSIQIKENMIPYYPIGDLSNLLKLYKLASVDKMVVILEIAIALRDLHLNKEYHGNLSSLAILINSSFDAYLFGFCKQDNEVNLTSLPYQTYYRPPENFQQNIFKSVEQQQISDIYSFGVLMHEIMTEISPKYPFQFKKLSKRNRLNILEGKDGEYKDYCDFLFKEGGGNEVFEDNYKDEEGNSFKGMKEIIEKCMKLETTERYSSFKELIGCIEALPIYTNNEEEIEFRIKYARDAREYQCTISDLVESYYRGQTESKDDIEQFLCAIIKDTIEIKDDTLNTILEVFGEKNNENFSFISHEYVDSKISNENFISHQFSSNLLREVFVEGQNLLSISLSANQKVKVSVGNAILKGKIVDPIPPVCSLKSFFDNNDKSKYEKYLYLWAYSIVMELSSIHSKNISNVDLSPEKIGIYYNHNTKTLLASFILYYIVCEKPGQSDDANQGFEKNRKKDVKRLKQFLENLQVLSKEVIESIKNQDYATIILDELYKFISKEVNSEGKDIFMKNYKCEYDYSDFQITSHEVKELFILFQKNGFSFKDLFVKFDLFFRLFLENFDFIVLRPKTLIINITSIQFDFKQILGQMKICMEECENSEKIARQVEELQALYFFSVENKGNKEMPKSQQLINIFYNSD</sequence>
<dbReference type="Pfam" id="PF07714">
    <property type="entry name" value="PK_Tyr_Ser-Thr"/>
    <property type="match status" value="2"/>
</dbReference>
<dbReference type="PANTHER" id="PTHR44329">
    <property type="entry name" value="SERINE/THREONINE-PROTEIN KINASE TNNI3K-RELATED"/>
    <property type="match status" value="1"/>
</dbReference>
<gene>
    <name evidence="2" type="ORF">M9Y10_038033</name>
</gene>
<organism evidence="2 3">
    <name type="scientific">Tritrichomonas musculus</name>
    <dbReference type="NCBI Taxonomy" id="1915356"/>
    <lineage>
        <taxon>Eukaryota</taxon>
        <taxon>Metamonada</taxon>
        <taxon>Parabasalia</taxon>
        <taxon>Tritrichomonadida</taxon>
        <taxon>Tritrichomonadidae</taxon>
        <taxon>Tritrichomonas</taxon>
    </lineage>
</organism>
<keyword evidence="3" id="KW-1185">Reference proteome</keyword>
<dbReference type="InterPro" id="IPR000719">
    <property type="entry name" value="Prot_kinase_dom"/>
</dbReference>
<dbReference type="SMART" id="SM00220">
    <property type="entry name" value="S_TKc"/>
    <property type="match status" value="1"/>
</dbReference>
<dbReference type="Gene3D" id="1.10.510.10">
    <property type="entry name" value="Transferase(Phosphotransferase) domain 1"/>
    <property type="match status" value="2"/>
</dbReference>
<name>A0ABR2K855_9EUKA</name>